<proteinExistence type="predicted"/>
<keyword evidence="1" id="KW-0472">Membrane</keyword>
<accession>A0A1G2CR68</accession>
<dbReference type="EMBL" id="MHLH01000014">
    <property type="protein sequence ID" value="OGZ03885.1"/>
    <property type="molecule type" value="Genomic_DNA"/>
</dbReference>
<evidence type="ECO:0000313" key="3">
    <source>
        <dbReference type="Proteomes" id="UP000178841"/>
    </source>
</evidence>
<protein>
    <submittedName>
        <fullName evidence="2">Uncharacterized protein</fullName>
    </submittedName>
</protein>
<name>A0A1G2CR68_9BACT</name>
<keyword evidence="1" id="KW-1133">Transmembrane helix</keyword>
<reference evidence="2 3" key="1">
    <citation type="journal article" date="2016" name="Nat. Commun.">
        <title>Thousands of microbial genomes shed light on interconnected biogeochemical processes in an aquifer system.</title>
        <authorList>
            <person name="Anantharaman K."/>
            <person name="Brown C.T."/>
            <person name="Hug L.A."/>
            <person name="Sharon I."/>
            <person name="Castelle C.J."/>
            <person name="Probst A.J."/>
            <person name="Thomas B.C."/>
            <person name="Singh A."/>
            <person name="Wilkins M.J."/>
            <person name="Karaoz U."/>
            <person name="Brodie E.L."/>
            <person name="Williams K.H."/>
            <person name="Hubbard S.S."/>
            <person name="Banfield J.F."/>
        </authorList>
    </citation>
    <scope>NUCLEOTIDE SEQUENCE [LARGE SCALE GENOMIC DNA]</scope>
</reference>
<comment type="caution">
    <text evidence="2">The sequence shown here is derived from an EMBL/GenBank/DDBJ whole genome shotgun (WGS) entry which is preliminary data.</text>
</comment>
<gene>
    <name evidence="2" type="ORF">A2648_00560</name>
</gene>
<keyword evidence="1" id="KW-0812">Transmembrane</keyword>
<evidence type="ECO:0000256" key="1">
    <source>
        <dbReference type="SAM" id="Phobius"/>
    </source>
</evidence>
<dbReference type="STRING" id="1798657.A2648_00560"/>
<sequence length="134" mass="14874">MNTIMKKLAIVLALTAFIVIAVFGVVLMDHAMMSPSDCVVSMMNGNPCPTSQIQLFIHHLSVVQIFSAVVVSPTLALLLLISLLLSALSLFLFSKSPQSPPLFFSYQQSRQIKNNLYTRKLLHFLSLFENSPSF</sequence>
<organism evidence="2 3">
    <name type="scientific">Candidatus Lloydbacteria bacterium RIFCSPHIGHO2_01_FULL_41_20</name>
    <dbReference type="NCBI Taxonomy" id="1798657"/>
    <lineage>
        <taxon>Bacteria</taxon>
        <taxon>Candidatus Lloydiibacteriota</taxon>
    </lineage>
</organism>
<dbReference type="AlphaFoldDB" id="A0A1G2CR68"/>
<dbReference type="Proteomes" id="UP000178841">
    <property type="component" value="Unassembled WGS sequence"/>
</dbReference>
<evidence type="ECO:0000313" key="2">
    <source>
        <dbReference type="EMBL" id="OGZ03885.1"/>
    </source>
</evidence>
<feature type="transmembrane region" description="Helical" evidence="1">
    <location>
        <begin position="62"/>
        <end position="93"/>
    </location>
</feature>